<evidence type="ECO:0000256" key="1">
    <source>
        <dbReference type="SAM" id="Phobius"/>
    </source>
</evidence>
<organism evidence="2 3">
    <name type="scientific">Acetobacterium wieringae</name>
    <dbReference type="NCBI Taxonomy" id="52694"/>
    <lineage>
        <taxon>Bacteria</taxon>
        <taxon>Bacillati</taxon>
        <taxon>Bacillota</taxon>
        <taxon>Clostridia</taxon>
        <taxon>Eubacteriales</taxon>
        <taxon>Eubacteriaceae</taxon>
        <taxon>Acetobacterium</taxon>
    </lineage>
</organism>
<protein>
    <submittedName>
        <fullName evidence="2">Holin</fullName>
    </submittedName>
</protein>
<keyword evidence="1" id="KW-0472">Membrane</keyword>
<evidence type="ECO:0000313" key="2">
    <source>
        <dbReference type="EMBL" id="UYO61785.1"/>
    </source>
</evidence>
<dbReference type="EMBL" id="CP087994">
    <property type="protein sequence ID" value="UYO61785.1"/>
    <property type="molecule type" value="Genomic_DNA"/>
</dbReference>
<accession>A0ABY6HBR5</accession>
<reference evidence="2" key="1">
    <citation type="submission" date="2021-11" db="EMBL/GenBank/DDBJ databases">
        <title>Isoprene-degrading acetogen.</title>
        <authorList>
            <person name="Yang Y."/>
            <person name="Jin H."/>
            <person name="Yan J."/>
        </authorList>
    </citation>
    <scope>NUCLEOTIDE SEQUENCE</scope>
    <source>
        <strain evidence="2">Berkeley</strain>
    </source>
</reference>
<evidence type="ECO:0000313" key="3">
    <source>
        <dbReference type="Proteomes" id="UP001163550"/>
    </source>
</evidence>
<keyword evidence="3" id="KW-1185">Reference proteome</keyword>
<feature type="transmembrane region" description="Helical" evidence="1">
    <location>
        <begin position="38"/>
        <end position="58"/>
    </location>
</feature>
<dbReference type="RefSeq" id="WP_263992576.1">
    <property type="nucleotide sequence ID" value="NZ_CP087994.1"/>
</dbReference>
<keyword evidence="1" id="KW-0812">Transmembrane</keyword>
<dbReference type="Pfam" id="PF16945">
    <property type="entry name" value="Phage_r1t_holin"/>
    <property type="match status" value="1"/>
</dbReference>
<gene>
    <name evidence="2" type="ORF">LNN31_13470</name>
</gene>
<dbReference type="Proteomes" id="UP001163550">
    <property type="component" value="Chromosome"/>
</dbReference>
<keyword evidence="1" id="KW-1133">Transmembrane helix</keyword>
<sequence>MNKNWLIAAGIRALKTVAQTAAATIGTSAAIGNVDWVMVLSSAGLAGILSVLTSLGGLPEVTGTENE</sequence>
<name>A0ABY6HBR5_9FIRM</name>
<proteinExistence type="predicted"/>
<dbReference type="InterPro" id="IPR020109">
    <property type="entry name" value="Holin_r1t"/>
</dbReference>